<evidence type="ECO:0000313" key="2">
    <source>
        <dbReference type="EMBL" id="AUJ26814.1"/>
    </source>
</evidence>
<feature type="transmembrane region" description="Helical" evidence="1">
    <location>
        <begin position="20"/>
        <end position="39"/>
    </location>
</feature>
<feature type="transmembrane region" description="Helical" evidence="1">
    <location>
        <begin position="51"/>
        <end position="71"/>
    </location>
</feature>
<evidence type="ECO:0000256" key="1">
    <source>
        <dbReference type="SAM" id="Phobius"/>
    </source>
</evidence>
<evidence type="ECO:0000313" key="4">
    <source>
        <dbReference type="Proteomes" id="UP000234237"/>
    </source>
</evidence>
<name>A0A2K9J533_9BACI</name>
<reference evidence="2" key="1">
    <citation type="submission" date="2016-11" db="EMBL/GenBank/DDBJ databases">
        <title>Complete genome sequence of Virgibacillus dokdonensis 21D, a halophilic bacterium isolated from the deep hypersaline anoxic basin Discovery in the Mediterranean Sea.</title>
        <authorList>
            <person name="Zeaiter Z."/>
            <person name="Booth J.M."/>
            <person name="Prosdocimi E.M."/>
            <person name="Mapelli F."/>
            <person name="Fusi M."/>
            <person name="Daffonchio D."/>
            <person name="Borin S."/>
            <person name="Crotti E."/>
        </authorList>
    </citation>
    <scope>NUCLEOTIDE SEQUENCE</scope>
    <source>
        <strain evidence="2">21D</strain>
    </source>
</reference>
<dbReference type="InterPro" id="IPR025620">
    <property type="entry name" value="YlaH"/>
</dbReference>
<sequence>MEGSFSFVFNFILEQFGTDHMFLTLYILNLIFSIISFKLGFARKLTLIKTIIVYIMLALGVYLLTIFSIFQLPITESLIVISLVLAIYRFRLYQERKNRS</sequence>
<evidence type="ECO:0000313" key="5">
    <source>
        <dbReference type="Proteomes" id="UP001356080"/>
    </source>
</evidence>
<dbReference type="EMBL" id="CP018622">
    <property type="protein sequence ID" value="AUJ26814.1"/>
    <property type="molecule type" value="Genomic_DNA"/>
</dbReference>
<gene>
    <name evidence="2" type="ORF">A21D_03780</name>
    <name evidence="3" type="ORF">V2W34_06515</name>
</gene>
<organism evidence="2 4">
    <name type="scientific">Virgibacillus dokdonensis</name>
    <dbReference type="NCBI Taxonomy" id="302167"/>
    <lineage>
        <taxon>Bacteria</taxon>
        <taxon>Bacillati</taxon>
        <taxon>Bacillota</taxon>
        <taxon>Bacilli</taxon>
        <taxon>Bacillales</taxon>
        <taxon>Bacillaceae</taxon>
        <taxon>Virgibacillus</taxon>
    </lineage>
</organism>
<protein>
    <submittedName>
        <fullName evidence="3">YlaH-like family protein</fullName>
    </submittedName>
</protein>
<keyword evidence="1" id="KW-1133">Transmembrane helix</keyword>
<proteinExistence type="predicted"/>
<keyword evidence="1" id="KW-0812">Transmembrane</keyword>
<reference evidence="3 5" key="3">
    <citation type="submission" date="2024-01" db="EMBL/GenBank/DDBJ databases">
        <title>Survival strategy associated with biotechnological potential of Virgibacillus dokdonensis T4.6 isolated from salt-fermented shrimp paste.</title>
        <authorList>
            <person name="Doan T.V."/>
            <person name="Quach N.T."/>
            <person name="Phi Q.-T."/>
        </authorList>
    </citation>
    <scope>NUCLEOTIDE SEQUENCE [LARGE SCALE GENOMIC DNA]</scope>
    <source>
        <strain evidence="3 5">T4.6</strain>
    </source>
</reference>
<dbReference type="KEGG" id="vpn:A21D_03780"/>
<evidence type="ECO:0000313" key="3">
    <source>
        <dbReference type="EMBL" id="MEF2291669.1"/>
    </source>
</evidence>
<dbReference type="STRING" id="302167.GCA_900166595_02619"/>
<accession>A0A2K9J533</accession>
<dbReference type="EMBL" id="JAZHPM010000008">
    <property type="protein sequence ID" value="MEF2291669.1"/>
    <property type="molecule type" value="Genomic_DNA"/>
</dbReference>
<dbReference type="RefSeq" id="WP_077704445.1">
    <property type="nucleotide sequence ID" value="NZ_CP018622.1"/>
</dbReference>
<dbReference type="AlphaFoldDB" id="A0A2K9J533"/>
<dbReference type="Proteomes" id="UP001356080">
    <property type="component" value="Unassembled WGS sequence"/>
</dbReference>
<keyword evidence="1" id="KW-0472">Membrane</keyword>
<feature type="transmembrane region" description="Helical" evidence="1">
    <location>
        <begin position="77"/>
        <end position="93"/>
    </location>
</feature>
<keyword evidence="5" id="KW-1185">Reference proteome</keyword>
<dbReference type="Proteomes" id="UP000234237">
    <property type="component" value="Chromosome"/>
</dbReference>
<dbReference type="Pfam" id="PF14036">
    <property type="entry name" value="YlaH"/>
    <property type="match status" value="1"/>
</dbReference>
<reference evidence="4" key="2">
    <citation type="submission" date="2016-11" db="EMBL/GenBank/DDBJ databases">
        <title>Complete genome sequence of Virgibacillus pantothenticus 21D, a halophilic bacterium isolated from the deep hypersaline anoxic basin Discovery in the Mediterranean Sea.</title>
        <authorList>
            <person name="Zeaiter Z."/>
            <person name="Booth J.M."/>
            <person name="Prosdocimi E.M."/>
            <person name="Mapelli F."/>
            <person name="Fusi M."/>
            <person name="Daffonchio D."/>
            <person name="Borin S."/>
            <person name="Crotti E."/>
        </authorList>
    </citation>
    <scope>NUCLEOTIDE SEQUENCE [LARGE SCALE GENOMIC DNA]</scope>
    <source>
        <strain evidence="4">21D</strain>
    </source>
</reference>